<dbReference type="Proteomes" id="UP001164965">
    <property type="component" value="Chromosome"/>
</dbReference>
<dbReference type="InterPro" id="IPR036291">
    <property type="entry name" value="NAD(P)-bd_dom_sf"/>
</dbReference>
<organism evidence="2 3">
    <name type="scientific">Rhodococcus antarcticus</name>
    <dbReference type="NCBI Taxonomy" id="2987751"/>
    <lineage>
        <taxon>Bacteria</taxon>
        <taxon>Bacillati</taxon>
        <taxon>Actinomycetota</taxon>
        <taxon>Actinomycetes</taxon>
        <taxon>Mycobacteriales</taxon>
        <taxon>Nocardiaceae</taxon>
        <taxon>Rhodococcus</taxon>
    </lineage>
</organism>
<dbReference type="PANTHER" id="PTHR15020">
    <property type="entry name" value="FLAVIN REDUCTASE-RELATED"/>
    <property type="match status" value="1"/>
</dbReference>
<feature type="domain" description="NAD(P)-binding" evidence="1">
    <location>
        <begin position="7"/>
        <end position="195"/>
    </location>
</feature>
<protein>
    <submittedName>
        <fullName evidence="2">SDR family oxidoreductase</fullName>
    </submittedName>
</protein>
<dbReference type="EMBL" id="CP110615">
    <property type="protein sequence ID" value="UZJ24648.1"/>
    <property type="molecule type" value="Genomic_DNA"/>
</dbReference>
<reference evidence="2" key="1">
    <citation type="submission" date="2022-10" db="EMBL/GenBank/DDBJ databases">
        <title>Rhodococcus sp.75.</title>
        <authorList>
            <person name="Sun M."/>
        </authorList>
    </citation>
    <scope>NUCLEOTIDE SEQUENCE</scope>
    <source>
        <strain evidence="2">75</strain>
    </source>
</reference>
<name>A0ABY6NZD1_9NOCA</name>
<gene>
    <name evidence="2" type="ORF">RHODO2019_16235</name>
</gene>
<evidence type="ECO:0000313" key="3">
    <source>
        <dbReference type="Proteomes" id="UP001164965"/>
    </source>
</evidence>
<dbReference type="SUPFAM" id="SSF51735">
    <property type="entry name" value="NAD(P)-binding Rossmann-fold domains"/>
    <property type="match status" value="1"/>
</dbReference>
<dbReference type="RefSeq" id="WP_265382755.1">
    <property type="nucleotide sequence ID" value="NZ_CP110615.1"/>
</dbReference>
<evidence type="ECO:0000313" key="2">
    <source>
        <dbReference type="EMBL" id="UZJ24648.1"/>
    </source>
</evidence>
<evidence type="ECO:0000259" key="1">
    <source>
        <dbReference type="Pfam" id="PF13460"/>
    </source>
</evidence>
<keyword evidence="3" id="KW-1185">Reference proteome</keyword>
<dbReference type="Gene3D" id="3.40.50.720">
    <property type="entry name" value="NAD(P)-binding Rossmann-like Domain"/>
    <property type="match status" value="1"/>
</dbReference>
<dbReference type="InterPro" id="IPR016040">
    <property type="entry name" value="NAD(P)-bd_dom"/>
</dbReference>
<proteinExistence type="predicted"/>
<dbReference type="Pfam" id="PF13460">
    <property type="entry name" value="NAD_binding_10"/>
    <property type="match status" value="1"/>
</dbReference>
<dbReference type="PANTHER" id="PTHR15020:SF50">
    <property type="entry name" value="UPF0659 PROTEIN YMR090W"/>
    <property type="match status" value="1"/>
</dbReference>
<sequence>MRVIVAGGHGKIGQLLLRALAERGDTGVGLVRNPDHVDELAALGAEAVVLDLEHASPDEVRPVVAGADAVVFAAGAGAKGGIERKDSVDRATAVLTAEAAELEGVRRYLQVSSFGAGEEVPEGTDETFTAYLRAKTAAEDDLRGRAGLDWTILRPTTLTDEPGTGQVTLSTPPLETSEVSRADVAAVLVALLDAPGTAGSTLMLTKGTTPVADAVAAHAS</sequence>
<accession>A0ABY6NZD1</accession>